<feature type="compositionally biased region" description="Polar residues" evidence="1">
    <location>
        <begin position="1"/>
        <end position="14"/>
    </location>
</feature>
<dbReference type="EMBL" id="JAVFKY010000002">
    <property type="protein sequence ID" value="KAK5581193.1"/>
    <property type="molecule type" value="Genomic_DNA"/>
</dbReference>
<keyword evidence="3" id="KW-1185">Reference proteome</keyword>
<protein>
    <submittedName>
        <fullName evidence="2">Uncharacterized protein</fullName>
    </submittedName>
</protein>
<feature type="compositionally biased region" description="Acidic residues" evidence="1">
    <location>
        <begin position="130"/>
        <end position="172"/>
    </location>
</feature>
<sequence length="264" mass="31059">MTSVQLSPLNTKKSNNQDDNKLISQKRSDNQSYSPIIGQYKLMNSETIIQNYNNNNNLVIDECCEKTEHIDIKETTKVKENVNLEVDVDKEIEDEIAKYQQQLLTASTIFNELCQNYTDDSESDSQNNDNSDDDDDNDEQLEDEENQLQQQDDFDEEDDSDEDDSEDSEDSDYIEESILNNCIKQQQFNHNSFINKKYSYIDTNSYFFSRQQQQQQQQQQKHINHIYADTSLRRELIEILTVMKNNEREKGNIVEDVCVHEIFL</sequence>
<evidence type="ECO:0000256" key="1">
    <source>
        <dbReference type="SAM" id="MobiDB-lite"/>
    </source>
</evidence>
<reference evidence="2 3" key="1">
    <citation type="submission" date="2023-11" db="EMBL/GenBank/DDBJ databases">
        <title>Dfirmibasis_genome.</title>
        <authorList>
            <person name="Edelbroek B."/>
            <person name="Kjellin J."/>
            <person name="Jerlstrom-Hultqvist J."/>
            <person name="Soderbom F."/>
        </authorList>
    </citation>
    <scope>NUCLEOTIDE SEQUENCE [LARGE SCALE GENOMIC DNA]</scope>
    <source>
        <strain evidence="2 3">TNS-C-14</strain>
    </source>
</reference>
<proteinExistence type="predicted"/>
<evidence type="ECO:0000313" key="3">
    <source>
        <dbReference type="Proteomes" id="UP001344447"/>
    </source>
</evidence>
<organism evidence="2 3">
    <name type="scientific">Dictyostelium firmibasis</name>
    <dbReference type="NCBI Taxonomy" id="79012"/>
    <lineage>
        <taxon>Eukaryota</taxon>
        <taxon>Amoebozoa</taxon>
        <taxon>Evosea</taxon>
        <taxon>Eumycetozoa</taxon>
        <taxon>Dictyostelia</taxon>
        <taxon>Dictyosteliales</taxon>
        <taxon>Dictyosteliaceae</taxon>
        <taxon>Dictyostelium</taxon>
    </lineage>
</organism>
<name>A0AAN7UGC4_9MYCE</name>
<comment type="caution">
    <text evidence="2">The sequence shown here is derived from an EMBL/GenBank/DDBJ whole genome shotgun (WGS) entry which is preliminary data.</text>
</comment>
<feature type="region of interest" description="Disordered" evidence="1">
    <location>
        <begin position="1"/>
        <end position="20"/>
    </location>
</feature>
<dbReference type="Proteomes" id="UP001344447">
    <property type="component" value="Unassembled WGS sequence"/>
</dbReference>
<feature type="region of interest" description="Disordered" evidence="1">
    <location>
        <begin position="118"/>
        <end position="172"/>
    </location>
</feature>
<gene>
    <name evidence="2" type="ORF">RB653_001223</name>
</gene>
<accession>A0AAN7UGC4</accession>
<evidence type="ECO:0000313" key="2">
    <source>
        <dbReference type="EMBL" id="KAK5581193.1"/>
    </source>
</evidence>
<dbReference type="AlphaFoldDB" id="A0AAN7UGC4"/>